<evidence type="ECO:0000256" key="1">
    <source>
        <dbReference type="ARBA" id="ARBA00004651"/>
    </source>
</evidence>
<dbReference type="Pfam" id="PF07681">
    <property type="entry name" value="DoxX"/>
    <property type="match status" value="1"/>
</dbReference>
<feature type="transmembrane region" description="Helical" evidence="7">
    <location>
        <begin position="109"/>
        <end position="127"/>
    </location>
</feature>
<accession>A0A516V3G5</accession>
<dbReference type="Proteomes" id="UP000315891">
    <property type="component" value="Chromosome"/>
</dbReference>
<proteinExistence type="inferred from homology"/>
<feature type="transmembrane region" description="Helical" evidence="7">
    <location>
        <begin position="50"/>
        <end position="71"/>
    </location>
</feature>
<dbReference type="PANTHER" id="PTHR33452">
    <property type="entry name" value="OXIDOREDUCTASE CATD-RELATED"/>
    <property type="match status" value="1"/>
</dbReference>
<dbReference type="RefSeq" id="WP_143878570.1">
    <property type="nucleotide sequence ID" value="NZ_BAABLZ010000002.1"/>
</dbReference>
<evidence type="ECO:0000256" key="5">
    <source>
        <dbReference type="ARBA" id="ARBA00022989"/>
    </source>
</evidence>
<keyword evidence="9" id="KW-1185">Reference proteome</keyword>
<dbReference type="PANTHER" id="PTHR33452:SF1">
    <property type="entry name" value="INNER MEMBRANE PROTEIN YPHA-RELATED"/>
    <property type="match status" value="1"/>
</dbReference>
<feature type="transmembrane region" description="Helical" evidence="7">
    <location>
        <begin position="12"/>
        <end position="30"/>
    </location>
</feature>
<protein>
    <submittedName>
        <fullName evidence="8">DoxX family protein</fullName>
    </submittedName>
</protein>
<dbReference type="OrthoDB" id="9792760at2"/>
<evidence type="ECO:0000256" key="4">
    <source>
        <dbReference type="ARBA" id="ARBA00022692"/>
    </source>
</evidence>
<evidence type="ECO:0000256" key="7">
    <source>
        <dbReference type="SAM" id="Phobius"/>
    </source>
</evidence>
<dbReference type="EMBL" id="CP041742">
    <property type="protein sequence ID" value="QDQ73057.1"/>
    <property type="molecule type" value="Genomic_DNA"/>
</dbReference>
<name>A0A516V3G5_9GAMM</name>
<evidence type="ECO:0000256" key="3">
    <source>
        <dbReference type="ARBA" id="ARBA00022475"/>
    </source>
</evidence>
<evidence type="ECO:0000256" key="2">
    <source>
        <dbReference type="ARBA" id="ARBA00006679"/>
    </source>
</evidence>
<sequence length="137" mass="15074">MRYAMLEKYRDGLLLVARILLVVLFVKFGLAKAMAFSTASDYMASTELPAPSLMALVAIAMELGVGFAIALGFFTRPLALILAIYTVIAAVIGHPYWHMSGELQYESMINFYKNLGIAGGLLLLMLTGPGRYSFDRR</sequence>
<reference evidence="8 9" key="1">
    <citation type="submission" date="2019-07" db="EMBL/GenBank/DDBJ databases">
        <title>Lysobacter weifangensis sp. nov., isolated from bensulfuron-methyl contaminated farmland soil.</title>
        <authorList>
            <person name="Zhao H."/>
        </authorList>
    </citation>
    <scope>NUCLEOTIDE SEQUENCE [LARGE SCALE GENOMIC DNA]</scope>
    <source>
        <strain evidence="8 9">CC-Bw-6</strain>
    </source>
</reference>
<evidence type="ECO:0000256" key="6">
    <source>
        <dbReference type="ARBA" id="ARBA00023136"/>
    </source>
</evidence>
<dbReference type="AlphaFoldDB" id="A0A516V3G5"/>
<gene>
    <name evidence="8" type="ORF">FNZ56_03815</name>
</gene>
<dbReference type="GO" id="GO:0005886">
    <property type="term" value="C:plasma membrane"/>
    <property type="evidence" value="ECO:0007669"/>
    <property type="project" value="UniProtKB-SubCell"/>
</dbReference>
<dbReference type="InterPro" id="IPR051907">
    <property type="entry name" value="DoxX-like_oxidoreductase"/>
</dbReference>
<comment type="similarity">
    <text evidence="2">Belongs to the DoxX family.</text>
</comment>
<organism evidence="8 9">
    <name type="scientific">Pseudoluteimonas lycopersici</name>
    <dbReference type="NCBI Taxonomy" id="1324796"/>
    <lineage>
        <taxon>Bacteria</taxon>
        <taxon>Pseudomonadati</taxon>
        <taxon>Pseudomonadota</taxon>
        <taxon>Gammaproteobacteria</taxon>
        <taxon>Lysobacterales</taxon>
        <taxon>Lysobacteraceae</taxon>
        <taxon>Pseudoluteimonas</taxon>
    </lineage>
</organism>
<comment type="subcellular location">
    <subcellularLocation>
        <location evidence="1">Cell membrane</location>
        <topology evidence="1">Multi-pass membrane protein</topology>
    </subcellularLocation>
</comment>
<keyword evidence="4 7" id="KW-0812">Transmembrane</keyword>
<feature type="transmembrane region" description="Helical" evidence="7">
    <location>
        <begin position="78"/>
        <end position="97"/>
    </location>
</feature>
<keyword evidence="5 7" id="KW-1133">Transmembrane helix</keyword>
<keyword evidence="3" id="KW-1003">Cell membrane</keyword>
<evidence type="ECO:0000313" key="8">
    <source>
        <dbReference type="EMBL" id="QDQ73057.1"/>
    </source>
</evidence>
<keyword evidence="6 7" id="KW-0472">Membrane</keyword>
<evidence type="ECO:0000313" key="9">
    <source>
        <dbReference type="Proteomes" id="UP000315891"/>
    </source>
</evidence>
<dbReference type="InterPro" id="IPR032808">
    <property type="entry name" value="DoxX"/>
</dbReference>